<keyword evidence="5 6" id="KW-0067">ATP-binding</keyword>
<sequence length="1349" mass="147946">MDFSSAVANEDGFKRRATSTTASGRGGGGGGGGDLSSLRVKLLCSFDGKILPRPGDGRLRYVGGETRIITVNHDISYAELVFKVTEICGNALTLKYQLPDEDLDALVSVSSDEDLENMMEEYDKLRGFDGFSRLRVFLFPAVEYDVTHLSDDSVGDQRNPDQRYVDAVNGVPKTGSRKHSETGGVGVPSIHSDNLIGLDVVDPWSATSVSTGLLVPQISQDVASLIHAPVSSLPLSVSSFHTNAEVPSAASFALSSPPLIPRVSKQSAIPNLHFQFYPEANSKVDSSSHHIPFMSQSMATPTLPPPIGSDPSSPRFSFRESGRHPGGRQQQQQQHQQQSQEAGYHHHHHPVEYQQPQEEVFSMPFMNRSVAKHILPSSPIGSSPSSPRYSFLESGRHAAGGAQQQQQQQQQQSQQVHRGGGSNGLSDYVDQQYAAAGVLHHPTTTDPPPSRSFHPSASAHFGDRLVHSEERLTRPTLLQQPAHVSSDWLLPHEQRMYEPSPLSQTRFSDPVTRSQIPHYTGSNPFQDDLADYEEEYYDTVQAGQHPFQAEDIQASNGAQQLQQQQQHFHPQHSNSKTNYQNALDYLEEDTSAADIRVTHAMEASRSGGGCYPHLPEDADALLATSPAEPFQQMKVDWADPLGNSNLHLRPPSVPQSNVMSGYSPALGRVATFRDGSSKASSPYVGGQGSNDPDFLALLPPPRCGDSSTIQDLRSTSSFLDVCGSHLPPLIPSAQMQSASSGGPLVEDRGEPSRPRIGNNTIDSTEEEPRNGVQVSSDEMQRKAGRGISDDEDGMHALYGLRDLGLDDRPLQKVQLPLSTMELHATPLPPPTGKMISNVIPTASIQEFATANTLTSHMPLSYSYPNKRLLPEHTPSSCATAAINVGVVMPKTISLGSENIESFERKPGFHKKYDNVSSLDLSASGGNLALDMASAVFSKQSATPLERRKNDLSEDGKGTWLHDFQAPFISSPIFGLQSWEENLANLEKEFDGVSLKQQSLNDEDHVPEEAIFEKIEVKDQHFDQNQARLDLSKEVRKLESYFGNSASDAEAEAISRGLQTIKNDDLEELRELGSGTYGTVYHGKWRGTDVAIKRIRASCFAGQPSEKERLIADFWKEACTLSQLHHPNVVAFYGVVRDGPGGTLATVTEYMVNGSLKQVLQKNDRTIDRHKRLLLATDAAFGMEYLHEKNIVHFDLKCENLLVNMRDPQRPICKVGDLGLSKVKQQTMVSGGIRGTLPWMAPELLNSTSNMVTEKVDVFSFGIVMWELLTGEEPYANLHYGAIIGGIVNNTLRPKVPTWCDPSWKLLMERCWASDPVDRPGFTDIASNLRAMTAATHPKAQGQFHVTLLP</sequence>
<dbReference type="Proteomes" id="UP001497512">
    <property type="component" value="Chromosome 2"/>
</dbReference>
<dbReference type="InterPro" id="IPR050167">
    <property type="entry name" value="Ser_Thr_protein_kinase"/>
</dbReference>
<dbReference type="InterPro" id="IPR000270">
    <property type="entry name" value="PB1_dom"/>
</dbReference>
<feature type="region of interest" description="Disordered" evidence="8">
    <location>
        <begin position="376"/>
        <end position="427"/>
    </location>
</feature>
<evidence type="ECO:0000256" key="2">
    <source>
        <dbReference type="ARBA" id="ARBA00022679"/>
    </source>
</evidence>
<dbReference type="SUPFAM" id="SSF54277">
    <property type="entry name" value="CAD &amp; PB1 domains"/>
    <property type="match status" value="1"/>
</dbReference>
<feature type="region of interest" description="Disordered" evidence="8">
    <location>
        <begin position="730"/>
        <end position="779"/>
    </location>
</feature>
<organism evidence="11 12">
    <name type="scientific">Sphagnum troendelagicum</name>
    <dbReference type="NCBI Taxonomy" id="128251"/>
    <lineage>
        <taxon>Eukaryota</taxon>
        <taxon>Viridiplantae</taxon>
        <taxon>Streptophyta</taxon>
        <taxon>Embryophyta</taxon>
        <taxon>Bryophyta</taxon>
        <taxon>Sphagnophytina</taxon>
        <taxon>Sphagnopsida</taxon>
        <taxon>Sphagnales</taxon>
        <taxon>Sphagnaceae</taxon>
        <taxon>Sphagnum</taxon>
    </lineage>
</organism>
<name>A0ABP0UD08_9BRYO</name>
<dbReference type="EMBL" id="OZ019894">
    <property type="protein sequence ID" value="CAK9217181.1"/>
    <property type="molecule type" value="Genomic_DNA"/>
</dbReference>
<dbReference type="SMART" id="SM00666">
    <property type="entry name" value="PB1"/>
    <property type="match status" value="1"/>
</dbReference>
<dbReference type="PROSITE" id="PS00108">
    <property type="entry name" value="PROTEIN_KINASE_ST"/>
    <property type="match status" value="1"/>
</dbReference>
<dbReference type="Gene3D" id="3.30.200.20">
    <property type="entry name" value="Phosphorylase Kinase, domain 1"/>
    <property type="match status" value="1"/>
</dbReference>
<evidence type="ECO:0000259" key="10">
    <source>
        <dbReference type="PROSITE" id="PS51745"/>
    </source>
</evidence>
<feature type="region of interest" description="Disordered" evidence="8">
    <location>
        <begin position="1"/>
        <end position="32"/>
    </location>
</feature>
<feature type="coiled-coil region" evidence="7">
    <location>
        <begin position="975"/>
        <end position="1002"/>
    </location>
</feature>
<feature type="compositionally biased region" description="Low complexity" evidence="8">
    <location>
        <begin position="559"/>
        <end position="572"/>
    </location>
</feature>
<dbReference type="InterPro" id="IPR008271">
    <property type="entry name" value="Ser/Thr_kinase_AS"/>
</dbReference>
<evidence type="ECO:0000256" key="1">
    <source>
        <dbReference type="ARBA" id="ARBA00022527"/>
    </source>
</evidence>
<dbReference type="InterPro" id="IPR011009">
    <property type="entry name" value="Kinase-like_dom_sf"/>
</dbReference>
<dbReference type="PANTHER" id="PTHR23257">
    <property type="entry name" value="SERINE-THREONINE PROTEIN KINASE"/>
    <property type="match status" value="1"/>
</dbReference>
<dbReference type="Gene3D" id="3.10.20.90">
    <property type="entry name" value="Phosphatidylinositol 3-kinase Catalytic Subunit, Chain A, domain 1"/>
    <property type="match status" value="1"/>
</dbReference>
<dbReference type="PROSITE" id="PS00107">
    <property type="entry name" value="PROTEIN_KINASE_ATP"/>
    <property type="match status" value="1"/>
</dbReference>
<gene>
    <name evidence="11" type="ORF">CSSPTR1EN2_LOCUS13842</name>
</gene>
<dbReference type="InterPro" id="IPR000719">
    <property type="entry name" value="Prot_kinase_dom"/>
</dbReference>
<evidence type="ECO:0000259" key="9">
    <source>
        <dbReference type="PROSITE" id="PS50011"/>
    </source>
</evidence>
<dbReference type="InterPro" id="IPR001245">
    <property type="entry name" value="Ser-Thr/Tyr_kinase_cat_dom"/>
</dbReference>
<feature type="domain" description="Protein kinase" evidence="9">
    <location>
        <begin position="1065"/>
        <end position="1339"/>
    </location>
</feature>
<dbReference type="CDD" id="cd13999">
    <property type="entry name" value="STKc_MAP3K-like"/>
    <property type="match status" value="1"/>
</dbReference>
<keyword evidence="12" id="KW-1185">Reference proteome</keyword>
<dbReference type="InterPro" id="IPR053793">
    <property type="entry name" value="PB1-like"/>
</dbReference>
<evidence type="ECO:0000313" key="12">
    <source>
        <dbReference type="Proteomes" id="UP001497512"/>
    </source>
</evidence>
<feature type="region of interest" description="Disordered" evidence="8">
    <location>
        <begin position="439"/>
        <end position="458"/>
    </location>
</feature>
<feature type="binding site" evidence="6">
    <location>
        <position position="1092"/>
    </location>
    <ligand>
        <name>ATP</name>
        <dbReference type="ChEBI" id="CHEBI:30616"/>
    </ligand>
</feature>
<feature type="region of interest" description="Disordered" evidence="8">
    <location>
        <begin position="556"/>
        <end position="576"/>
    </location>
</feature>
<dbReference type="PROSITE" id="PS51745">
    <property type="entry name" value="PB1"/>
    <property type="match status" value="1"/>
</dbReference>
<feature type="region of interest" description="Disordered" evidence="8">
    <location>
        <begin position="295"/>
        <end position="347"/>
    </location>
</feature>
<dbReference type="Gene3D" id="1.10.510.10">
    <property type="entry name" value="Transferase(Phosphotransferase) domain 1"/>
    <property type="match status" value="1"/>
</dbReference>
<evidence type="ECO:0000256" key="5">
    <source>
        <dbReference type="ARBA" id="ARBA00022840"/>
    </source>
</evidence>
<accession>A0ABP0UD08</accession>
<dbReference type="PROSITE" id="PS50011">
    <property type="entry name" value="PROTEIN_KINASE_DOM"/>
    <property type="match status" value="1"/>
</dbReference>
<dbReference type="PRINTS" id="PR00109">
    <property type="entry name" value="TYRKINASE"/>
</dbReference>
<evidence type="ECO:0000256" key="8">
    <source>
        <dbReference type="SAM" id="MobiDB-lite"/>
    </source>
</evidence>
<keyword evidence="1" id="KW-0723">Serine/threonine-protein kinase</keyword>
<dbReference type="SMART" id="SM00220">
    <property type="entry name" value="S_TKc"/>
    <property type="match status" value="1"/>
</dbReference>
<feature type="compositionally biased region" description="Low complexity" evidence="8">
    <location>
        <begin position="403"/>
        <end position="415"/>
    </location>
</feature>
<reference evidence="11" key="1">
    <citation type="submission" date="2024-02" db="EMBL/GenBank/DDBJ databases">
        <authorList>
            <consortium name="ELIXIR-Norway"/>
            <consortium name="Elixir Norway"/>
        </authorList>
    </citation>
    <scope>NUCLEOTIDE SEQUENCE</scope>
</reference>
<protein>
    <recommendedName>
        <fullName evidence="13">Protein kinase domain-containing protein</fullName>
    </recommendedName>
</protein>
<dbReference type="Pfam" id="PF07714">
    <property type="entry name" value="PK_Tyr_Ser-Thr"/>
    <property type="match status" value="1"/>
</dbReference>
<feature type="compositionally biased region" description="Low complexity" evidence="8">
    <location>
        <begin position="376"/>
        <end position="393"/>
    </location>
</feature>
<evidence type="ECO:0008006" key="13">
    <source>
        <dbReference type="Google" id="ProtNLM"/>
    </source>
</evidence>
<evidence type="ECO:0000256" key="7">
    <source>
        <dbReference type="SAM" id="Coils"/>
    </source>
</evidence>
<dbReference type="SUPFAM" id="SSF56112">
    <property type="entry name" value="Protein kinase-like (PK-like)"/>
    <property type="match status" value="1"/>
</dbReference>
<dbReference type="InterPro" id="IPR017441">
    <property type="entry name" value="Protein_kinase_ATP_BS"/>
</dbReference>
<keyword evidence="4" id="KW-0418">Kinase</keyword>
<evidence type="ECO:0000313" key="11">
    <source>
        <dbReference type="EMBL" id="CAK9217181.1"/>
    </source>
</evidence>
<proteinExistence type="predicted"/>
<feature type="compositionally biased region" description="Low complexity" evidence="8">
    <location>
        <begin position="329"/>
        <end position="340"/>
    </location>
</feature>
<evidence type="ECO:0000256" key="3">
    <source>
        <dbReference type="ARBA" id="ARBA00022741"/>
    </source>
</evidence>
<keyword evidence="3 6" id="KW-0547">Nucleotide-binding</keyword>
<evidence type="ECO:0000256" key="4">
    <source>
        <dbReference type="ARBA" id="ARBA00022777"/>
    </source>
</evidence>
<evidence type="ECO:0000256" key="6">
    <source>
        <dbReference type="PROSITE-ProRule" id="PRU10141"/>
    </source>
</evidence>
<keyword evidence="2" id="KW-0808">Transferase</keyword>
<dbReference type="CDD" id="cd06410">
    <property type="entry name" value="PB1_UP2"/>
    <property type="match status" value="1"/>
</dbReference>
<dbReference type="PANTHER" id="PTHR23257:SF963">
    <property type="entry name" value="AT08303P"/>
    <property type="match status" value="1"/>
</dbReference>
<keyword evidence="7" id="KW-0175">Coiled coil</keyword>
<feature type="domain" description="PB1" evidence="10">
    <location>
        <begin position="39"/>
        <end position="141"/>
    </location>
</feature>
<dbReference type="Pfam" id="PF00564">
    <property type="entry name" value="PB1"/>
    <property type="match status" value="1"/>
</dbReference>